<dbReference type="SUPFAM" id="SSF88946">
    <property type="entry name" value="Sigma2 domain of RNA polymerase sigma factors"/>
    <property type="match status" value="1"/>
</dbReference>
<dbReference type="SUPFAM" id="SSF88659">
    <property type="entry name" value="Sigma3 and sigma4 domains of RNA polymerase sigma factors"/>
    <property type="match status" value="1"/>
</dbReference>
<comment type="similarity">
    <text evidence="1">Belongs to the sigma-70 factor family. ECF subfamily.</text>
</comment>
<dbReference type="Gene3D" id="1.10.10.10">
    <property type="entry name" value="Winged helix-like DNA-binding domain superfamily/Winged helix DNA-binding domain"/>
    <property type="match status" value="1"/>
</dbReference>
<dbReference type="InterPro" id="IPR007627">
    <property type="entry name" value="RNA_pol_sigma70_r2"/>
</dbReference>
<dbReference type="PROSITE" id="PS00622">
    <property type="entry name" value="HTH_LUXR_1"/>
    <property type="match status" value="1"/>
</dbReference>
<dbReference type="GO" id="GO:0003677">
    <property type="term" value="F:DNA binding"/>
    <property type="evidence" value="ECO:0007669"/>
    <property type="project" value="InterPro"/>
</dbReference>
<dbReference type="InterPro" id="IPR013249">
    <property type="entry name" value="RNA_pol_sigma70_r4_t2"/>
</dbReference>
<dbReference type="GO" id="GO:0016987">
    <property type="term" value="F:sigma factor activity"/>
    <property type="evidence" value="ECO:0007669"/>
    <property type="project" value="UniProtKB-KW"/>
</dbReference>
<dbReference type="InterPro" id="IPR036388">
    <property type="entry name" value="WH-like_DNA-bd_sf"/>
</dbReference>
<dbReference type="NCBIfam" id="TIGR02937">
    <property type="entry name" value="sigma70-ECF"/>
    <property type="match status" value="1"/>
</dbReference>
<evidence type="ECO:0000256" key="2">
    <source>
        <dbReference type="ARBA" id="ARBA00023015"/>
    </source>
</evidence>
<feature type="domain" description="HTH luxR-type" evidence="5">
    <location>
        <begin position="141"/>
        <end position="168"/>
    </location>
</feature>
<comment type="caution">
    <text evidence="6">The sequence shown here is derived from an EMBL/GenBank/DDBJ whole genome shotgun (WGS) entry which is preliminary data.</text>
</comment>
<dbReference type="Pfam" id="PF08281">
    <property type="entry name" value="Sigma70_r4_2"/>
    <property type="match status" value="1"/>
</dbReference>
<keyword evidence="4" id="KW-0804">Transcription</keyword>
<keyword evidence="3" id="KW-0731">Sigma factor</keyword>
<dbReference type="GO" id="GO:0006352">
    <property type="term" value="P:DNA-templated transcription initiation"/>
    <property type="evidence" value="ECO:0007669"/>
    <property type="project" value="InterPro"/>
</dbReference>
<dbReference type="InterPro" id="IPR014327">
    <property type="entry name" value="RNA_pol_sigma70_bacteroid"/>
</dbReference>
<dbReference type="Proteomes" id="UP000284243">
    <property type="component" value="Unassembled WGS sequence"/>
</dbReference>
<gene>
    <name evidence="6" type="ORF">DWW57_13810</name>
</gene>
<proteinExistence type="inferred from homology"/>
<dbReference type="Pfam" id="PF04542">
    <property type="entry name" value="Sigma70_r2"/>
    <property type="match status" value="1"/>
</dbReference>
<evidence type="ECO:0000256" key="4">
    <source>
        <dbReference type="ARBA" id="ARBA00023163"/>
    </source>
</evidence>
<accession>A0A412TMT7</accession>
<dbReference type="RefSeq" id="WP_046405753.1">
    <property type="nucleotide sequence ID" value="NZ_CABJFF010000020.1"/>
</dbReference>
<evidence type="ECO:0000259" key="5">
    <source>
        <dbReference type="PROSITE" id="PS00622"/>
    </source>
</evidence>
<keyword evidence="2" id="KW-0805">Transcription regulation</keyword>
<name>A0A412TMT7_9BACT</name>
<dbReference type="InterPro" id="IPR014284">
    <property type="entry name" value="RNA_pol_sigma-70_dom"/>
</dbReference>
<evidence type="ECO:0000256" key="3">
    <source>
        <dbReference type="ARBA" id="ARBA00023082"/>
    </source>
</evidence>
<dbReference type="PANTHER" id="PTHR43133:SF46">
    <property type="entry name" value="RNA POLYMERASE SIGMA-70 FACTOR ECF SUBFAMILY"/>
    <property type="match status" value="1"/>
</dbReference>
<dbReference type="Gene3D" id="1.10.1740.10">
    <property type="match status" value="1"/>
</dbReference>
<dbReference type="PANTHER" id="PTHR43133">
    <property type="entry name" value="RNA POLYMERASE ECF-TYPE SIGMA FACTO"/>
    <property type="match status" value="1"/>
</dbReference>
<protein>
    <submittedName>
        <fullName evidence="6">RNA polymerase sigma-70 factor</fullName>
    </submittedName>
</protein>
<dbReference type="AlphaFoldDB" id="A0A412TMT7"/>
<dbReference type="NCBIfam" id="TIGR02985">
    <property type="entry name" value="Sig70_bacteroi1"/>
    <property type="match status" value="1"/>
</dbReference>
<dbReference type="InterPro" id="IPR039425">
    <property type="entry name" value="RNA_pol_sigma-70-like"/>
</dbReference>
<reference evidence="6 7" key="1">
    <citation type="submission" date="2018-08" db="EMBL/GenBank/DDBJ databases">
        <title>A genome reference for cultivated species of the human gut microbiota.</title>
        <authorList>
            <person name="Zou Y."/>
            <person name="Xue W."/>
            <person name="Luo G."/>
        </authorList>
    </citation>
    <scope>NUCLEOTIDE SEQUENCE [LARGE SCALE GENOMIC DNA]</scope>
    <source>
        <strain evidence="6 7">AF16-14</strain>
    </source>
</reference>
<evidence type="ECO:0000256" key="1">
    <source>
        <dbReference type="ARBA" id="ARBA00010641"/>
    </source>
</evidence>
<dbReference type="InterPro" id="IPR000792">
    <property type="entry name" value="Tscrpt_reg_LuxR_C"/>
</dbReference>
<dbReference type="EMBL" id="QRYC01000022">
    <property type="protein sequence ID" value="RGU55046.1"/>
    <property type="molecule type" value="Genomic_DNA"/>
</dbReference>
<dbReference type="InterPro" id="IPR013324">
    <property type="entry name" value="RNA_pol_sigma_r3/r4-like"/>
</dbReference>
<evidence type="ECO:0000313" key="7">
    <source>
        <dbReference type="Proteomes" id="UP000284243"/>
    </source>
</evidence>
<evidence type="ECO:0000313" key="6">
    <source>
        <dbReference type="EMBL" id="RGU55046.1"/>
    </source>
</evidence>
<organism evidence="6 7">
    <name type="scientific">Odoribacter splanchnicus</name>
    <dbReference type="NCBI Taxonomy" id="28118"/>
    <lineage>
        <taxon>Bacteria</taxon>
        <taxon>Pseudomonadati</taxon>
        <taxon>Bacteroidota</taxon>
        <taxon>Bacteroidia</taxon>
        <taxon>Bacteroidales</taxon>
        <taxon>Odoribacteraceae</taxon>
        <taxon>Odoribacter</taxon>
    </lineage>
</organism>
<dbReference type="InterPro" id="IPR013325">
    <property type="entry name" value="RNA_pol_sigma_r2"/>
</dbReference>
<dbReference type="PRINTS" id="PR00038">
    <property type="entry name" value="HTHLUXR"/>
</dbReference>
<dbReference type="CDD" id="cd06171">
    <property type="entry name" value="Sigma70_r4"/>
    <property type="match status" value="1"/>
</dbReference>
<sequence length="185" mass="22091">MDKETAFLQKINDRQVEAYRILYDEYYPALVVYASTFLASDEVAEDIVQELFVSMWEKRVTFVSFPAFKTYLYKFIKNSALNYLKHQGVEERYKEALQNNLSDEELDEEELDREEEYRHLFQAIDKLPSRCREIFLLSLEGKKNKEIAEMLQISTETIKTQKIRAINRLKKYSGILFSFLFSVYR</sequence>